<evidence type="ECO:0000313" key="3">
    <source>
        <dbReference type="Proteomes" id="UP000824261"/>
    </source>
</evidence>
<evidence type="ECO:0000313" key="2">
    <source>
        <dbReference type="EMBL" id="HIR00728.1"/>
    </source>
</evidence>
<reference evidence="2" key="1">
    <citation type="submission" date="2020-10" db="EMBL/GenBank/DDBJ databases">
        <authorList>
            <person name="Gilroy R."/>
        </authorList>
    </citation>
    <scope>NUCLEOTIDE SEQUENCE</scope>
    <source>
        <strain evidence="2">ChiGjej1B1-2707</strain>
    </source>
</reference>
<accession>A0A9D0ZZ99</accession>
<protein>
    <submittedName>
        <fullName evidence="2">Cyclodeaminase/cyclohydrolase family protein</fullName>
    </submittedName>
</protein>
<dbReference type="AlphaFoldDB" id="A0A9D0ZZ99"/>
<sequence length="204" mass="21269">MVNRAFIDALASKDPTPGGGGASAYCGALASALSSMVGNLTVGKKKYAAVEADVIVSLEKLAALRERLLELIDEDAEAFAPLARAYSLPKATPEEQAAKNAALQEALVDACEVPLEIMRACAEVIEITEFMAAEGSRLAVSDAGVAAAFAKAALVGASFNVYINVASMDDADRAAAYRAEADELIDVWGDRAEATIELVMQAIK</sequence>
<dbReference type="GO" id="GO:0003824">
    <property type="term" value="F:catalytic activity"/>
    <property type="evidence" value="ECO:0007669"/>
    <property type="project" value="InterPro"/>
</dbReference>
<proteinExistence type="predicted"/>
<reference evidence="2" key="2">
    <citation type="journal article" date="2021" name="PeerJ">
        <title>Extensive microbial diversity within the chicken gut microbiome revealed by metagenomics and culture.</title>
        <authorList>
            <person name="Gilroy R."/>
            <person name="Ravi A."/>
            <person name="Getino M."/>
            <person name="Pursley I."/>
            <person name="Horton D.L."/>
            <person name="Alikhan N.F."/>
            <person name="Baker D."/>
            <person name="Gharbi K."/>
            <person name="Hall N."/>
            <person name="Watson M."/>
            <person name="Adriaenssens E.M."/>
            <person name="Foster-Nyarko E."/>
            <person name="Jarju S."/>
            <person name="Secka A."/>
            <person name="Antonio M."/>
            <person name="Oren A."/>
            <person name="Chaudhuri R.R."/>
            <person name="La Ragione R."/>
            <person name="Hildebrand F."/>
            <person name="Pallen M.J."/>
        </authorList>
    </citation>
    <scope>NUCLEOTIDE SEQUENCE</scope>
    <source>
        <strain evidence="2">ChiGjej1B1-2707</strain>
    </source>
</reference>
<dbReference type="SUPFAM" id="SSF101262">
    <property type="entry name" value="Methenyltetrahydrofolate cyclohydrolase-like"/>
    <property type="match status" value="1"/>
</dbReference>
<dbReference type="Pfam" id="PF04961">
    <property type="entry name" value="FTCD_C"/>
    <property type="match status" value="1"/>
</dbReference>
<evidence type="ECO:0000259" key="1">
    <source>
        <dbReference type="Pfam" id="PF04961"/>
    </source>
</evidence>
<dbReference type="InterPro" id="IPR036178">
    <property type="entry name" value="Formintransfe-cycloase-like_sf"/>
</dbReference>
<dbReference type="InterPro" id="IPR007044">
    <property type="entry name" value="Cyclodeamin/CycHdrlase"/>
</dbReference>
<gene>
    <name evidence="2" type="ORF">IAA69_00395</name>
</gene>
<dbReference type="Proteomes" id="UP000824261">
    <property type="component" value="Unassembled WGS sequence"/>
</dbReference>
<name>A0A9D0ZZ99_9ACTN</name>
<dbReference type="EMBL" id="DVGB01000004">
    <property type="protein sequence ID" value="HIR00728.1"/>
    <property type="molecule type" value="Genomic_DNA"/>
</dbReference>
<organism evidence="2 3">
    <name type="scientific">Candidatus Aveggerthella stercoripullorum</name>
    <dbReference type="NCBI Taxonomy" id="2840688"/>
    <lineage>
        <taxon>Bacteria</taxon>
        <taxon>Bacillati</taxon>
        <taxon>Actinomycetota</taxon>
        <taxon>Coriobacteriia</taxon>
        <taxon>Eggerthellales</taxon>
        <taxon>Eggerthellaceae</taxon>
        <taxon>Eggerthellaceae incertae sedis</taxon>
        <taxon>Candidatus Aveggerthella</taxon>
    </lineage>
</organism>
<comment type="caution">
    <text evidence="2">The sequence shown here is derived from an EMBL/GenBank/DDBJ whole genome shotgun (WGS) entry which is preliminary data.</text>
</comment>
<feature type="domain" description="Cyclodeaminase/cyclohydrolase" evidence="1">
    <location>
        <begin position="5"/>
        <end position="182"/>
    </location>
</feature>
<dbReference type="Gene3D" id="1.20.120.680">
    <property type="entry name" value="Formiminotetrahydrofolate cyclodeaminase monomer, up-and-down helical bundle"/>
    <property type="match status" value="1"/>
</dbReference>